<evidence type="ECO:0000313" key="1">
    <source>
        <dbReference type="EMBL" id="JAD63196.1"/>
    </source>
</evidence>
<name>A0A0A9BIK9_ARUDO</name>
<organism evidence="1">
    <name type="scientific">Arundo donax</name>
    <name type="common">Giant reed</name>
    <name type="synonym">Donax arundinaceus</name>
    <dbReference type="NCBI Taxonomy" id="35708"/>
    <lineage>
        <taxon>Eukaryota</taxon>
        <taxon>Viridiplantae</taxon>
        <taxon>Streptophyta</taxon>
        <taxon>Embryophyta</taxon>
        <taxon>Tracheophyta</taxon>
        <taxon>Spermatophyta</taxon>
        <taxon>Magnoliopsida</taxon>
        <taxon>Liliopsida</taxon>
        <taxon>Poales</taxon>
        <taxon>Poaceae</taxon>
        <taxon>PACMAD clade</taxon>
        <taxon>Arundinoideae</taxon>
        <taxon>Arundineae</taxon>
        <taxon>Arundo</taxon>
    </lineage>
</organism>
<dbReference type="EMBL" id="GBRH01234699">
    <property type="protein sequence ID" value="JAD63196.1"/>
    <property type="molecule type" value="Transcribed_RNA"/>
</dbReference>
<sequence>MPTPSLRRFGPYSGAALCLTDGDFSGTYAGVSMLLHAIGPQKQSSERQIS</sequence>
<reference evidence="1" key="1">
    <citation type="submission" date="2014-09" db="EMBL/GenBank/DDBJ databases">
        <authorList>
            <person name="Magalhaes I.L.F."/>
            <person name="Oliveira U."/>
            <person name="Santos F.R."/>
            <person name="Vidigal T.H.D.A."/>
            <person name="Brescovit A.D."/>
            <person name="Santos A.J."/>
        </authorList>
    </citation>
    <scope>NUCLEOTIDE SEQUENCE</scope>
    <source>
        <tissue evidence="1">Shoot tissue taken approximately 20 cm above the soil surface</tissue>
    </source>
</reference>
<reference evidence="1" key="2">
    <citation type="journal article" date="2015" name="Data Brief">
        <title>Shoot transcriptome of the giant reed, Arundo donax.</title>
        <authorList>
            <person name="Barrero R.A."/>
            <person name="Guerrero F.D."/>
            <person name="Moolhuijzen P."/>
            <person name="Goolsby J.A."/>
            <person name="Tidwell J."/>
            <person name="Bellgard S.E."/>
            <person name="Bellgard M.I."/>
        </authorList>
    </citation>
    <scope>NUCLEOTIDE SEQUENCE</scope>
    <source>
        <tissue evidence="1">Shoot tissue taken approximately 20 cm above the soil surface</tissue>
    </source>
</reference>
<accession>A0A0A9BIK9</accession>
<dbReference type="AlphaFoldDB" id="A0A0A9BIK9"/>
<protein>
    <submittedName>
        <fullName evidence="1">Uncharacterized protein</fullName>
    </submittedName>
</protein>
<proteinExistence type="predicted"/>